<reference evidence="2 3" key="1">
    <citation type="journal article" date="2020" name="mSystems">
        <title>Defining Genomic and Predicted Metabolic Features of the Acetobacterium Genus.</title>
        <authorList>
            <person name="Ross D.E."/>
            <person name="Marshall C.W."/>
            <person name="Gulliver D."/>
            <person name="May H.D."/>
            <person name="Norman R.S."/>
        </authorList>
    </citation>
    <scope>NUCLEOTIDE SEQUENCE [LARGE SCALE GENOMIC DNA]</scope>
    <source>
        <strain evidence="2 3">DSM 9173</strain>
    </source>
</reference>
<dbReference type="EMBL" id="WJBB01000019">
    <property type="protein sequence ID" value="MBC3798010.1"/>
    <property type="molecule type" value="Genomic_DNA"/>
</dbReference>
<protein>
    <recommendedName>
        <fullName evidence="4">Holin</fullName>
    </recommendedName>
</protein>
<dbReference type="RefSeq" id="WP_148603638.1">
    <property type="nucleotide sequence ID" value="NZ_RXYB01000010.1"/>
</dbReference>
<dbReference type="Proteomes" id="UP000653358">
    <property type="component" value="Unassembled WGS sequence"/>
</dbReference>
<comment type="caution">
    <text evidence="2">The sequence shown here is derived from an EMBL/GenBank/DDBJ whole genome shotgun (WGS) entry which is preliminary data.</text>
</comment>
<name>A0ABR6WPD8_9FIRM</name>
<organism evidence="2 3">
    <name type="scientific">Acetobacterium tundrae</name>
    <dbReference type="NCBI Taxonomy" id="132932"/>
    <lineage>
        <taxon>Bacteria</taxon>
        <taxon>Bacillati</taxon>
        <taxon>Bacillota</taxon>
        <taxon>Clostridia</taxon>
        <taxon>Eubacteriales</taxon>
        <taxon>Eubacteriaceae</taxon>
        <taxon>Acetobacterium</taxon>
    </lineage>
</organism>
<sequence length="92" mass="10638">MFSTVEIISMLAAGVSILFGFSQWRRSDNKDAERLGVIETKLESILDDLKCLIQKIDKSDSRFNVIDQKIVKLEEQVKTCFSLINREEKRND</sequence>
<gene>
    <name evidence="2" type="ORF">GH807_13255</name>
</gene>
<keyword evidence="1" id="KW-0472">Membrane</keyword>
<evidence type="ECO:0000313" key="3">
    <source>
        <dbReference type="Proteomes" id="UP000653358"/>
    </source>
</evidence>
<evidence type="ECO:0008006" key="4">
    <source>
        <dbReference type="Google" id="ProtNLM"/>
    </source>
</evidence>
<keyword evidence="3" id="KW-1185">Reference proteome</keyword>
<feature type="transmembrane region" description="Helical" evidence="1">
    <location>
        <begin position="6"/>
        <end position="24"/>
    </location>
</feature>
<proteinExistence type="predicted"/>
<evidence type="ECO:0000313" key="2">
    <source>
        <dbReference type="EMBL" id="MBC3798010.1"/>
    </source>
</evidence>
<evidence type="ECO:0000256" key="1">
    <source>
        <dbReference type="SAM" id="Phobius"/>
    </source>
</evidence>
<keyword evidence="1" id="KW-1133">Transmembrane helix</keyword>
<keyword evidence="1" id="KW-0812">Transmembrane</keyword>
<accession>A0ABR6WPD8</accession>